<name>A0A140L989_9FIRM</name>
<keyword evidence="2" id="KW-1185">Reference proteome</keyword>
<proteinExistence type="predicted"/>
<accession>A0A140L989</accession>
<comment type="caution">
    <text evidence="1">The sequence shown here is derived from an EMBL/GenBank/DDBJ whole genome shotgun (WGS) entry which is preliminary data.</text>
</comment>
<gene>
    <name evidence="1" type="ORF">AN619_06440</name>
</gene>
<reference evidence="1 2" key="1">
    <citation type="submission" date="2015-12" db="EMBL/GenBank/DDBJ databases">
        <title>Draft genome sequence of the thermoanaerobe Thermotalea metallivorans, an isolate from the runoff channel of the Great Artesian Basin, Australia.</title>
        <authorList>
            <person name="Patel B.K."/>
        </authorList>
    </citation>
    <scope>NUCLEOTIDE SEQUENCE [LARGE SCALE GENOMIC DNA]</scope>
    <source>
        <strain evidence="1 2">B2-1</strain>
    </source>
</reference>
<organism evidence="1 2">
    <name type="scientific">Thermotalea metallivorans</name>
    <dbReference type="NCBI Taxonomy" id="520762"/>
    <lineage>
        <taxon>Bacteria</taxon>
        <taxon>Bacillati</taxon>
        <taxon>Bacillota</taxon>
        <taxon>Clostridia</taxon>
        <taxon>Peptostreptococcales</taxon>
        <taxon>Thermotaleaceae</taxon>
        <taxon>Thermotalea</taxon>
    </lineage>
</organism>
<dbReference type="EMBL" id="LOEE01000019">
    <property type="protein sequence ID" value="KXG77114.1"/>
    <property type="molecule type" value="Genomic_DNA"/>
</dbReference>
<sequence>MSGTGRILCKEDIIEGKIWERNLLKTDVNTLPLK</sequence>
<dbReference type="AlphaFoldDB" id="A0A140L989"/>
<evidence type="ECO:0000313" key="1">
    <source>
        <dbReference type="EMBL" id="KXG77114.1"/>
    </source>
</evidence>
<dbReference type="Proteomes" id="UP000070456">
    <property type="component" value="Unassembled WGS sequence"/>
</dbReference>
<protein>
    <submittedName>
        <fullName evidence="1">Uncharacterized protein</fullName>
    </submittedName>
</protein>
<evidence type="ECO:0000313" key="2">
    <source>
        <dbReference type="Proteomes" id="UP000070456"/>
    </source>
</evidence>